<evidence type="ECO:0000259" key="1">
    <source>
        <dbReference type="PROSITE" id="PS50842"/>
    </source>
</evidence>
<evidence type="ECO:0000313" key="2">
    <source>
        <dbReference type="EMBL" id="KAL0926761.1"/>
    </source>
</evidence>
<dbReference type="AlphaFoldDB" id="A0ABD0VPQ4"/>
<dbReference type="CDD" id="cd22269">
    <property type="entry name" value="DPBB_EG45-like"/>
    <property type="match status" value="1"/>
</dbReference>
<keyword evidence="3" id="KW-1185">Reference proteome</keyword>
<proteinExistence type="predicted"/>
<organism evidence="2 3">
    <name type="scientific">Dendrobium thyrsiflorum</name>
    <name type="common">Pinecone-like raceme dendrobium</name>
    <name type="synonym">Orchid</name>
    <dbReference type="NCBI Taxonomy" id="117978"/>
    <lineage>
        <taxon>Eukaryota</taxon>
        <taxon>Viridiplantae</taxon>
        <taxon>Streptophyta</taxon>
        <taxon>Embryophyta</taxon>
        <taxon>Tracheophyta</taxon>
        <taxon>Spermatophyta</taxon>
        <taxon>Magnoliopsida</taxon>
        <taxon>Liliopsida</taxon>
        <taxon>Asparagales</taxon>
        <taxon>Orchidaceae</taxon>
        <taxon>Epidendroideae</taxon>
        <taxon>Malaxideae</taxon>
        <taxon>Dendrobiinae</taxon>
        <taxon>Dendrobium</taxon>
    </lineage>
</organism>
<reference evidence="2 3" key="1">
    <citation type="journal article" date="2024" name="Plant Biotechnol. J.">
        <title>Dendrobium thyrsiflorum genome and its molecular insights into genes involved in important horticultural traits.</title>
        <authorList>
            <person name="Chen B."/>
            <person name="Wang J.Y."/>
            <person name="Zheng P.J."/>
            <person name="Li K.L."/>
            <person name="Liang Y.M."/>
            <person name="Chen X.F."/>
            <person name="Zhang C."/>
            <person name="Zhao X."/>
            <person name="He X."/>
            <person name="Zhang G.Q."/>
            <person name="Liu Z.J."/>
            <person name="Xu Q."/>
        </authorList>
    </citation>
    <scope>NUCLEOTIDE SEQUENCE [LARGE SCALE GENOMIC DNA]</scope>
    <source>
        <strain evidence="2">GZMU011</strain>
    </source>
</reference>
<evidence type="ECO:0000313" key="3">
    <source>
        <dbReference type="Proteomes" id="UP001552299"/>
    </source>
</evidence>
<dbReference type="Pfam" id="PF03330">
    <property type="entry name" value="DPBB_1"/>
    <property type="match status" value="1"/>
</dbReference>
<dbReference type="EMBL" id="JANQDX010000003">
    <property type="protein sequence ID" value="KAL0926761.1"/>
    <property type="molecule type" value="Genomic_DNA"/>
</dbReference>
<dbReference type="Gene3D" id="2.40.40.10">
    <property type="entry name" value="RlpA-like domain"/>
    <property type="match status" value="1"/>
</dbReference>
<dbReference type="PANTHER" id="PTHR47295">
    <property type="entry name" value="EG45-LIKE DOMAIN CONTAINING PROTEIN 1-RELATED"/>
    <property type="match status" value="1"/>
</dbReference>
<dbReference type="InterPro" id="IPR036908">
    <property type="entry name" value="RlpA-like_sf"/>
</dbReference>
<dbReference type="InterPro" id="IPR009009">
    <property type="entry name" value="RlpA-like_DPBB"/>
</dbReference>
<dbReference type="InterPro" id="IPR007112">
    <property type="entry name" value="Expansin/allergen_DPBB_dom"/>
</dbReference>
<name>A0ABD0VPQ4_DENTH</name>
<protein>
    <recommendedName>
        <fullName evidence="1">Expansin-like EG45 domain-containing protein</fullName>
    </recommendedName>
</protein>
<dbReference type="InterPro" id="IPR044206">
    <property type="entry name" value="EGC1/2"/>
</dbReference>
<sequence>MATDLSLTNINNSHWKTISLSNMKEETIIFAVPMLLFLASIGAETSGQASYYAEPYRPSACNWNNDYGTYITSVSDALWDNRNACGRNYVVWCTPFSHEGIFQNCIDGLSRYVVTVVDYCGHCNNSTMLLSQEIFSALTNTEKGQIEILYEEF</sequence>
<accession>A0ABD0VPQ4</accession>
<dbReference type="Proteomes" id="UP001552299">
    <property type="component" value="Unassembled WGS sequence"/>
</dbReference>
<dbReference type="PROSITE" id="PS50842">
    <property type="entry name" value="EXPANSIN_EG45"/>
    <property type="match status" value="1"/>
</dbReference>
<gene>
    <name evidence="2" type="ORF">M5K25_003011</name>
</gene>
<dbReference type="PANTHER" id="PTHR47295:SF2">
    <property type="entry name" value="EG45-LIKE DOMAIN CONTAINING PROTEIN 1-RELATED"/>
    <property type="match status" value="1"/>
</dbReference>
<comment type="caution">
    <text evidence="2">The sequence shown here is derived from an EMBL/GenBank/DDBJ whole genome shotgun (WGS) entry which is preliminary data.</text>
</comment>
<dbReference type="SUPFAM" id="SSF50685">
    <property type="entry name" value="Barwin-like endoglucanases"/>
    <property type="match status" value="1"/>
</dbReference>
<feature type="domain" description="Expansin-like EG45" evidence="1">
    <location>
        <begin position="47"/>
        <end position="153"/>
    </location>
</feature>